<feature type="compositionally biased region" description="Polar residues" evidence="5">
    <location>
        <begin position="1"/>
        <end position="16"/>
    </location>
</feature>
<keyword evidence="8" id="KW-0645">Protease</keyword>
<dbReference type="EMBL" id="JAPUFD010000015">
    <property type="protein sequence ID" value="MDI1491746.1"/>
    <property type="molecule type" value="Genomic_DNA"/>
</dbReference>
<evidence type="ECO:0000256" key="5">
    <source>
        <dbReference type="SAM" id="MobiDB-lite"/>
    </source>
</evidence>
<feature type="compositionally biased region" description="Basic and acidic residues" evidence="5">
    <location>
        <begin position="89"/>
        <end position="102"/>
    </location>
</feature>
<feature type="region of interest" description="Disordered" evidence="5">
    <location>
        <begin position="1008"/>
        <end position="1031"/>
    </location>
</feature>
<dbReference type="Pfam" id="PF04048">
    <property type="entry name" value="Sec8_N"/>
    <property type="match status" value="1"/>
</dbReference>
<comment type="function">
    <text evidence="4">Component of the exocyst complex involved in the docking of exocytic vesicles with fusion sites on the plasma membrane.</text>
</comment>
<evidence type="ECO:0000259" key="6">
    <source>
        <dbReference type="Pfam" id="PF04048"/>
    </source>
</evidence>
<dbReference type="GO" id="GO:0006904">
    <property type="term" value="P:vesicle docking involved in exocytosis"/>
    <property type="evidence" value="ECO:0007669"/>
    <property type="project" value="InterPro"/>
</dbReference>
<evidence type="ECO:0000313" key="9">
    <source>
        <dbReference type="Proteomes" id="UP001161017"/>
    </source>
</evidence>
<keyword evidence="1 4" id="KW-0813">Transport</keyword>
<dbReference type="GO" id="GO:0006893">
    <property type="term" value="P:Golgi to plasma membrane transport"/>
    <property type="evidence" value="ECO:0007669"/>
    <property type="project" value="TreeGrafter"/>
</dbReference>
<name>A0AA43TU90_9LECA</name>
<dbReference type="InterPro" id="IPR039682">
    <property type="entry name" value="Sec8/EXOC4"/>
</dbReference>
<dbReference type="InterPro" id="IPR007191">
    <property type="entry name" value="Sec8_exocyst_N"/>
</dbReference>
<keyword evidence="9" id="KW-1185">Reference proteome</keyword>
<dbReference type="Pfam" id="PF20652">
    <property type="entry name" value="Sec8_C"/>
    <property type="match status" value="1"/>
</dbReference>
<dbReference type="GO" id="GO:0004177">
    <property type="term" value="F:aminopeptidase activity"/>
    <property type="evidence" value="ECO:0007669"/>
    <property type="project" value="UniProtKB-KW"/>
</dbReference>
<feature type="region of interest" description="Disordered" evidence="5">
    <location>
        <begin position="1"/>
        <end position="109"/>
    </location>
</feature>
<feature type="domain" description="Exocyst complex component Sec8 middle helical bundle" evidence="7">
    <location>
        <begin position="370"/>
        <end position="621"/>
    </location>
</feature>
<comment type="similarity">
    <text evidence="4">Belongs to the SEC8 family.</text>
</comment>
<dbReference type="GO" id="GO:0015031">
    <property type="term" value="P:protein transport"/>
    <property type="evidence" value="ECO:0007669"/>
    <property type="project" value="UniProtKB-KW"/>
</dbReference>
<feature type="domain" description="Exocyst complex component Sec8 N-terminal" evidence="6">
    <location>
        <begin position="112"/>
        <end position="252"/>
    </location>
</feature>
<comment type="caution">
    <text evidence="8">The sequence shown here is derived from an EMBL/GenBank/DDBJ whole genome shotgun (WGS) entry which is preliminary data.</text>
</comment>
<keyword evidence="2 4" id="KW-0268">Exocytosis</keyword>
<evidence type="ECO:0000259" key="7">
    <source>
        <dbReference type="Pfam" id="PF20652"/>
    </source>
</evidence>
<keyword evidence="8" id="KW-0378">Hydrolase</keyword>
<dbReference type="PANTHER" id="PTHR14146">
    <property type="entry name" value="EXOCYST COMPLEX COMPONENT 4"/>
    <property type="match status" value="1"/>
</dbReference>
<dbReference type="GO" id="GO:0000145">
    <property type="term" value="C:exocyst"/>
    <property type="evidence" value="ECO:0007669"/>
    <property type="project" value="UniProtKB-UniRule"/>
</dbReference>
<reference evidence="8" key="1">
    <citation type="journal article" date="2023" name="Genome Biol. Evol.">
        <title>First Whole Genome Sequence and Flow Cytometry Genome Size Data for the Lichen-Forming Fungus Ramalina farinacea (Ascomycota).</title>
        <authorList>
            <person name="Llewellyn T."/>
            <person name="Mian S."/>
            <person name="Hill R."/>
            <person name="Leitch I.J."/>
            <person name="Gaya E."/>
        </authorList>
    </citation>
    <scope>NUCLEOTIDE SEQUENCE</scope>
    <source>
        <strain evidence="8">LIQ254RAFAR</strain>
    </source>
</reference>
<accession>A0AA43TU90</accession>
<feature type="region of interest" description="Disordered" evidence="5">
    <location>
        <begin position="576"/>
        <end position="601"/>
    </location>
</feature>
<dbReference type="GO" id="GO:0006612">
    <property type="term" value="P:protein targeting to membrane"/>
    <property type="evidence" value="ECO:0007669"/>
    <property type="project" value="UniProtKB-UniRule"/>
</dbReference>
<feature type="compositionally biased region" description="Pro residues" evidence="5">
    <location>
        <begin position="45"/>
        <end position="56"/>
    </location>
</feature>
<evidence type="ECO:0000256" key="2">
    <source>
        <dbReference type="ARBA" id="ARBA00022483"/>
    </source>
</evidence>
<evidence type="ECO:0000256" key="3">
    <source>
        <dbReference type="ARBA" id="ARBA00022927"/>
    </source>
</evidence>
<evidence type="ECO:0000256" key="4">
    <source>
        <dbReference type="RuleBase" id="RU367079"/>
    </source>
</evidence>
<protein>
    <recommendedName>
        <fullName evidence="4">Exocyst complex component Sec8</fullName>
    </recommendedName>
</protein>
<keyword evidence="8" id="KW-0031">Aminopeptidase</keyword>
<evidence type="ECO:0000313" key="8">
    <source>
        <dbReference type="EMBL" id="MDI1491746.1"/>
    </source>
</evidence>
<dbReference type="PANTHER" id="PTHR14146:SF0">
    <property type="entry name" value="EXOCYST COMPLEX COMPONENT 4"/>
    <property type="match status" value="1"/>
</dbReference>
<evidence type="ECO:0000256" key="1">
    <source>
        <dbReference type="ARBA" id="ARBA00022448"/>
    </source>
</evidence>
<sequence length="1114" mass="123821">MSYRNGHTNGAYGSNRYTDDRQEESPAGSRQRRAGGYGGFYDGPPSAPSEPEPQQPPASFRRRPPDDFAGGFGHFASGRRDTDDYSSSRSRDRGGRGADLSKLHGGGPGRKQIEDILAHIDESWDIMTSEDCVPVHVALQLMDYSSLGRGNDYQDFQKTSKYLQKALKAIVNEHHQGFNSSIGTFHSIQASIQTSQSRVRALKDSVHGAKTNLMVTKPELKALGSSSQHYDDMLQVLSQIEKLQLIPEQLDARISDKHFLPAVDLLQSALRMIRRPEMENIGALTDLRIYFSNQETSMTDILIEELHDHLYLKSPYCQDRWKPYTGDQTNGSAAAQEAAALPNTWGRPLYRFLDNLDASKPLEDDVSRSPEADSFHYIHVLMESLNKLGHLDVTVDRLEQRLPIELFAIVDRTNMEVDLRHGFSARAANSLETRSVPFAPDKKLGRSDVLDDLLWTLYSKFEAIAEGHRAVHEVVSGIVKRDGIGQSQNLTRGFQEMWKLYQSEIRSLLHDYLATDGSQASRLGRQPAADGNMFQKNAREKNKRVFKLSDIDLKSADLTKDQRDLDQILETSVPGLVSKSQRRSGAPQSSVGPSHDGPPAGHKLLVDPNVFNIGSLLPPSLSFLQRLKDIVPHDAGIAMSTLTSFLDDFLINVFHPQLEDTVTELCTQCLVDLEAFQQDPQWTQHASQPIFKGSYTFFFLIKSFCQLLDTIPPDLTSTQLIITQVLAYYDKCCEWYRMLVRRPKMQEEGDLRSKPAAVLADSADVRDVCRQIYNVDANESIDAAVHQEVSLVLAKTDASSPEPIDIISDRRSVSALCLIHNSMEWLASKLQELRRLVPEAASHKRNNSQKSLHARQLSLFTNTNSQDDNAPIYLPMTPEIASAFDSILSSIRELGTTALFTLHLDIRLGVIHMLARTMSAPYLLAQPAQDPNPSILSLNADLLSTVDTLSTHLAPPARNFIVHGLAVLIDVYLVAKAGRIERGMNTHGCGRMQLNILVLSQNLKSIDSSSSSSSSSDSSASSSPPTTTTADSSADLIRAGQYYDLFLESADSVVSRAKDQAGAGLEGFDLEELKTLVELWYKEGTLSGVREVQVKSQRDLSDQLLVLSECLWDR</sequence>
<dbReference type="GO" id="GO:0090522">
    <property type="term" value="P:vesicle tethering involved in exocytosis"/>
    <property type="evidence" value="ECO:0007669"/>
    <property type="project" value="UniProtKB-UniRule"/>
</dbReference>
<dbReference type="InterPro" id="IPR048630">
    <property type="entry name" value="Sec8_M"/>
</dbReference>
<organism evidence="8 9">
    <name type="scientific">Ramalina farinacea</name>
    <dbReference type="NCBI Taxonomy" id="258253"/>
    <lineage>
        <taxon>Eukaryota</taxon>
        <taxon>Fungi</taxon>
        <taxon>Dikarya</taxon>
        <taxon>Ascomycota</taxon>
        <taxon>Pezizomycotina</taxon>
        <taxon>Lecanoromycetes</taxon>
        <taxon>OSLEUM clade</taxon>
        <taxon>Lecanoromycetidae</taxon>
        <taxon>Lecanorales</taxon>
        <taxon>Lecanorineae</taxon>
        <taxon>Ramalinaceae</taxon>
        <taxon>Ramalina</taxon>
    </lineage>
</organism>
<proteinExistence type="inferred from homology"/>
<dbReference type="AlphaFoldDB" id="A0AA43TU90"/>
<gene>
    <name evidence="8" type="primary">SEC8</name>
    <name evidence="8" type="ORF">OHK93_002956</name>
</gene>
<dbReference type="Proteomes" id="UP001161017">
    <property type="component" value="Unassembled WGS sequence"/>
</dbReference>
<keyword evidence="3 4" id="KW-0653">Protein transport</keyword>